<evidence type="ECO:0000256" key="5">
    <source>
        <dbReference type="ARBA" id="ARBA00022723"/>
    </source>
</evidence>
<evidence type="ECO:0000256" key="8">
    <source>
        <dbReference type="ARBA" id="ARBA00023033"/>
    </source>
</evidence>
<keyword evidence="7" id="KW-0186">Copper</keyword>
<keyword evidence="6" id="KW-0560">Oxidoreductase</keyword>
<dbReference type="InterPro" id="IPR037020">
    <property type="entry name" value="Hemocyanin_C_sf"/>
</dbReference>
<keyword evidence="9" id="KW-1015">Disulfide bond</keyword>
<dbReference type="PRINTS" id="PR00187">
    <property type="entry name" value="HAEMOCYANIN"/>
</dbReference>
<name>A0A7R9JY64_TIMGE</name>
<protein>
    <recommendedName>
        <fullName evidence="11">Tyrosinase copper-binding domain-containing protein</fullName>
    </recommendedName>
</protein>
<evidence type="ECO:0000256" key="3">
    <source>
        <dbReference type="ARBA" id="ARBA00009928"/>
    </source>
</evidence>
<dbReference type="InterPro" id="IPR002227">
    <property type="entry name" value="Tyrosinase_Cu-bd"/>
</dbReference>
<keyword evidence="5" id="KW-0479">Metal-binding</keyword>
<comment type="subcellular location">
    <subcellularLocation>
        <location evidence="2">Secreted</location>
    </subcellularLocation>
</comment>
<proteinExistence type="inferred from homology"/>
<accession>A0A7R9JY64</accession>
<evidence type="ECO:0000256" key="6">
    <source>
        <dbReference type="ARBA" id="ARBA00023002"/>
    </source>
</evidence>
<sequence length="967" mass="112163">MAAKKSVLYLFDRPSEPVFVSKGDTNVRFEIPTEYLAERYQPLATDIFNRFGDETGELIKVSRISVPDITPLLELGRRDNFSLFIPRHRKLAARLIDIFMGMRTYDDFLSAAVYCRDRLNPNMFIYALSVAILHRPDTRNLEVPPLSEVFPDKYMDSAVFARAKEESNVVSSGSRANADTTFHFLPYHHILSNTPEAPLPPQPNHLYFTAANYPLRKKMIDKMPLVIPQDYTATDLEIEHRVAYFREDVGINLHHWHWHLVYPFNAALNIVNKDRRGELFFYMHQQIMGRYNFERFCNRLGRTKRLLNLREPIAEGYFPKLDSLVAGRVWPARHANATLSDVYREQEQLKFDLHDLERWRDRIYDAIHKGEVVNDRGQTLVLNEEKGIDILGNIIESSILTANATFYGDMHNLGHVAIALCHDPDHRHLETFGVIGDPATAMRDPVFYRWHAFIDDIFQEHKNTMPRYTVDQLNFNNVRVTAVEVVTRGSKTKNEFLTFWQQDDVDLSRGLDFTPRGSVFARFTHLQHTPFNYRIQVENSSNQQRIGTVRIFLAPKFDERGLPMLFLDQKGLFIELDKFQVTLKPKTNLIERRSEESSVTIPFERTFRNLEAGRPTVAGDAMEQFNYCGCGWPQHMLLPKGTAEGFPSQLFVMVSDYEGDKATQHRHGKIVKRAFIRNFTVRCGAEREITNPRIRMTIRASPEIYGSFRTLFPGNHQAINYQFRRSVSQKIPRQKFCRPEEHRSRSVLPFQDFLASVYSPILHQQLLISGRRSSHTQTQYPPRSTSSTISSPSTPYSIFYFSLHSSEPRKQHVRFLKDPRMQQKRRSLNFVSSHPEPSLSTVKQNALFRRSKPSPYLGHTYFCPHCKEDSPLDVSTNTSSDNPQLSWFTQINQQNDGACADASSYCGIRDKLYPDKRNMDYPFDRQPRENVNTTQQFLTPNMMLQDVTIRFSNRIETPKSDASNKLN</sequence>
<evidence type="ECO:0000256" key="4">
    <source>
        <dbReference type="ARBA" id="ARBA00022525"/>
    </source>
</evidence>
<dbReference type="GO" id="GO:0046872">
    <property type="term" value="F:metal ion binding"/>
    <property type="evidence" value="ECO:0007669"/>
    <property type="project" value="UniProtKB-KW"/>
</dbReference>
<evidence type="ECO:0000256" key="7">
    <source>
        <dbReference type="ARBA" id="ARBA00023008"/>
    </source>
</evidence>
<dbReference type="Gene3D" id="1.10.1280.10">
    <property type="entry name" value="Di-copper center containing domain from catechol oxidase"/>
    <property type="match status" value="1"/>
</dbReference>
<dbReference type="GO" id="GO:0006582">
    <property type="term" value="P:melanin metabolic process"/>
    <property type="evidence" value="ECO:0007669"/>
    <property type="project" value="UniProtKB-ARBA"/>
</dbReference>
<dbReference type="InterPro" id="IPR000896">
    <property type="entry name" value="Hemocyanin/hexamerin_mid_dom"/>
</dbReference>
<dbReference type="SUPFAM" id="SSF48050">
    <property type="entry name" value="Hemocyanin, N-terminal domain"/>
    <property type="match status" value="1"/>
</dbReference>
<dbReference type="InterPro" id="IPR013788">
    <property type="entry name" value="Hemocyanin/hexamerin"/>
</dbReference>
<dbReference type="Gene3D" id="1.20.1370.10">
    <property type="entry name" value="Hemocyanin, N-terminal domain"/>
    <property type="match status" value="1"/>
</dbReference>
<dbReference type="PANTHER" id="PTHR11511">
    <property type="entry name" value="LARVAL STORAGE PROTEIN/PHENOLOXIDASE"/>
    <property type="match status" value="1"/>
</dbReference>
<keyword evidence="4" id="KW-0964">Secreted</keyword>
<dbReference type="Pfam" id="PF00372">
    <property type="entry name" value="Hemocyanin_M"/>
    <property type="match status" value="1"/>
</dbReference>
<keyword evidence="8" id="KW-0503">Monooxygenase</keyword>
<evidence type="ECO:0000256" key="9">
    <source>
        <dbReference type="ARBA" id="ARBA00023157"/>
    </source>
</evidence>
<dbReference type="AlphaFoldDB" id="A0A7R9JY64"/>
<dbReference type="PROSITE" id="PS00498">
    <property type="entry name" value="TYROSINASE_2"/>
    <property type="match status" value="1"/>
</dbReference>
<dbReference type="InterPro" id="IPR036697">
    <property type="entry name" value="Hemocyanin_N_sf"/>
</dbReference>
<dbReference type="SUPFAM" id="SSF81296">
    <property type="entry name" value="E set domains"/>
    <property type="match status" value="2"/>
</dbReference>
<dbReference type="EMBL" id="OE841085">
    <property type="protein sequence ID" value="CAD7594057.1"/>
    <property type="molecule type" value="Genomic_DNA"/>
</dbReference>
<feature type="domain" description="Tyrosinase copper-binding" evidence="11">
    <location>
        <begin position="444"/>
        <end position="455"/>
    </location>
</feature>
<dbReference type="Pfam" id="PF03722">
    <property type="entry name" value="Hemocyanin_N"/>
    <property type="match status" value="1"/>
</dbReference>
<dbReference type="PROSITE" id="PS00210">
    <property type="entry name" value="HEMOCYANIN_2"/>
    <property type="match status" value="1"/>
</dbReference>
<dbReference type="InterPro" id="IPR014756">
    <property type="entry name" value="Ig_E-set"/>
</dbReference>
<dbReference type="SUPFAM" id="SSF48056">
    <property type="entry name" value="Di-copper centre-containing domain"/>
    <property type="match status" value="1"/>
</dbReference>
<dbReference type="InterPro" id="IPR005203">
    <property type="entry name" value="Hemocyanin_C"/>
</dbReference>
<evidence type="ECO:0000256" key="2">
    <source>
        <dbReference type="ARBA" id="ARBA00004613"/>
    </source>
</evidence>
<gene>
    <name evidence="12" type="ORF">TGEB3V08_LOCUS5556</name>
</gene>
<dbReference type="PANTHER" id="PTHR11511:SF4">
    <property type="entry name" value="PHENOLOXIDASE 2-RELATED"/>
    <property type="match status" value="1"/>
</dbReference>
<evidence type="ECO:0000313" key="12">
    <source>
        <dbReference type="EMBL" id="CAD7594057.1"/>
    </source>
</evidence>
<dbReference type="InterPro" id="IPR008922">
    <property type="entry name" value="Di-copper_centre_dom_sf"/>
</dbReference>
<evidence type="ECO:0000259" key="11">
    <source>
        <dbReference type="PROSITE" id="PS00498"/>
    </source>
</evidence>
<comment type="similarity">
    <text evidence="3">Belongs to the tyrosinase family.</text>
</comment>
<dbReference type="Pfam" id="PF03723">
    <property type="entry name" value="Hemocyanin_C"/>
    <property type="match status" value="2"/>
</dbReference>
<comment type="cofactor">
    <cofactor evidence="1">
        <name>Cu(2+)</name>
        <dbReference type="ChEBI" id="CHEBI:29036"/>
    </cofactor>
</comment>
<dbReference type="InterPro" id="IPR005204">
    <property type="entry name" value="Hemocyanin_N"/>
</dbReference>
<dbReference type="GO" id="GO:0005576">
    <property type="term" value="C:extracellular region"/>
    <property type="evidence" value="ECO:0007669"/>
    <property type="project" value="UniProtKB-SubCell"/>
</dbReference>
<dbReference type="Gene3D" id="2.60.40.1520">
    <property type="entry name" value="Hemocyanin, C-terminal domain"/>
    <property type="match status" value="2"/>
</dbReference>
<dbReference type="PROSITE" id="PS00209">
    <property type="entry name" value="HEMOCYANIN_1"/>
    <property type="match status" value="1"/>
</dbReference>
<evidence type="ECO:0000256" key="1">
    <source>
        <dbReference type="ARBA" id="ARBA00001973"/>
    </source>
</evidence>
<reference evidence="12" key="1">
    <citation type="submission" date="2020-11" db="EMBL/GenBank/DDBJ databases">
        <authorList>
            <person name="Tran Van P."/>
        </authorList>
    </citation>
    <scope>NUCLEOTIDE SEQUENCE</scope>
</reference>
<evidence type="ECO:0000256" key="10">
    <source>
        <dbReference type="SAM" id="MobiDB-lite"/>
    </source>
</evidence>
<dbReference type="GO" id="GO:0004503">
    <property type="term" value="F:tyrosinase activity"/>
    <property type="evidence" value="ECO:0007669"/>
    <property type="project" value="UniProtKB-ARBA"/>
</dbReference>
<organism evidence="12">
    <name type="scientific">Timema genevievae</name>
    <name type="common">Walking stick</name>
    <dbReference type="NCBI Taxonomy" id="629358"/>
    <lineage>
        <taxon>Eukaryota</taxon>
        <taxon>Metazoa</taxon>
        <taxon>Ecdysozoa</taxon>
        <taxon>Arthropoda</taxon>
        <taxon>Hexapoda</taxon>
        <taxon>Insecta</taxon>
        <taxon>Pterygota</taxon>
        <taxon>Neoptera</taxon>
        <taxon>Polyneoptera</taxon>
        <taxon>Phasmatodea</taxon>
        <taxon>Timematodea</taxon>
        <taxon>Timematoidea</taxon>
        <taxon>Timematidae</taxon>
        <taxon>Timema</taxon>
    </lineage>
</organism>
<feature type="region of interest" description="Disordered" evidence="10">
    <location>
        <begin position="772"/>
        <end position="791"/>
    </location>
</feature>